<dbReference type="GO" id="GO:0005634">
    <property type="term" value="C:nucleus"/>
    <property type="evidence" value="ECO:0007669"/>
    <property type="project" value="TreeGrafter"/>
</dbReference>
<dbReference type="SUPFAM" id="SSF56112">
    <property type="entry name" value="Protein kinase-like (PK-like)"/>
    <property type="match status" value="1"/>
</dbReference>
<dbReference type="EMBL" id="KN839845">
    <property type="protein sequence ID" value="KIJ64749.1"/>
    <property type="molecule type" value="Genomic_DNA"/>
</dbReference>
<evidence type="ECO:0000313" key="7">
    <source>
        <dbReference type="EMBL" id="KIJ64749.1"/>
    </source>
</evidence>
<evidence type="ECO:0000256" key="3">
    <source>
        <dbReference type="ARBA" id="ARBA00022741"/>
    </source>
</evidence>
<dbReference type="InterPro" id="IPR011009">
    <property type="entry name" value="Kinase-like_dom_sf"/>
</dbReference>
<sequence length="225" mass="26151">MELERSMQHDNVISFAMELMSTDLSNYMYYESERCKRHARRWTAQIALGIESLHAMGIMHRDIKSENILVDARENVRIADFGLAHMESKPLHRWGEYASEFSGTPQCMAPEIFRNKAKPAEQMKRYGMAVDWWALGCLLFELESCRHEQLFVNEDEVHGYVSWHKKHCSLTQVYPKFEGLDAPVVGLLEGLLRISPSLRYSIGDLEKHEYFLRRNGCVIGRKPVI</sequence>
<dbReference type="SMART" id="SM00220">
    <property type="entry name" value="S_TKc"/>
    <property type="match status" value="1"/>
</dbReference>
<name>A0A0C9VGQ3_9AGAM</name>
<evidence type="ECO:0000259" key="6">
    <source>
        <dbReference type="PROSITE" id="PS50011"/>
    </source>
</evidence>
<accession>A0A0C9VGQ3</accession>
<dbReference type="Proteomes" id="UP000053820">
    <property type="component" value="Unassembled WGS sequence"/>
</dbReference>
<dbReference type="InterPro" id="IPR000719">
    <property type="entry name" value="Prot_kinase_dom"/>
</dbReference>
<dbReference type="PANTHER" id="PTHR24345:SF0">
    <property type="entry name" value="CELL CYCLE SERINE_THREONINE-PROTEIN KINASE CDC5_MSD2"/>
    <property type="match status" value="1"/>
</dbReference>
<keyword evidence="5" id="KW-0067">ATP-binding</keyword>
<evidence type="ECO:0000256" key="1">
    <source>
        <dbReference type="ARBA" id="ARBA00022527"/>
    </source>
</evidence>
<organism evidence="7 8">
    <name type="scientific">Hydnomerulius pinastri MD-312</name>
    <dbReference type="NCBI Taxonomy" id="994086"/>
    <lineage>
        <taxon>Eukaryota</taxon>
        <taxon>Fungi</taxon>
        <taxon>Dikarya</taxon>
        <taxon>Basidiomycota</taxon>
        <taxon>Agaricomycotina</taxon>
        <taxon>Agaricomycetes</taxon>
        <taxon>Agaricomycetidae</taxon>
        <taxon>Boletales</taxon>
        <taxon>Boletales incertae sedis</taxon>
        <taxon>Leucogyrophana</taxon>
    </lineage>
</organism>
<dbReference type="InterPro" id="IPR008271">
    <property type="entry name" value="Ser/Thr_kinase_AS"/>
</dbReference>
<evidence type="ECO:0000313" key="8">
    <source>
        <dbReference type="Proteomes" id="UP000053820"/>
    </source>
</evidence>
<keyword evidence="3" id="KW-0547">Nucleotide-binding</keyword>
<proteinExistence type="predicted"/>
<dbReference type="HOGENOM" id="CLU_1230089_0_0_1"/>
<dbReference type="PROSITE" id="PS00108">
    <property type="entry name" value="PROTEIN_KINASE_ST"/>
    <property type="match status" value="1"/>
</dbReference>
<dbReference type="Gene3D" id="1.10.510.10">
    <property type="entry name" value="Transferase(Phosphotransferase) domain 1"/>
    <property type="match status" value="1"/>
</dbReference>
<dbReference type="GO" id="GO:0004674">
    <property type="term" value="F:protein serine/threonine kinase activity"/>
    <property type="evidence" value="ECO:0007669"/>
    <property type="project" value="UniProtKB-KW"/>
</dbReference>
<evidence type="ECO:0000256" key="4">
    <source>
        <dbReference type="ARBA" id="ARBA00022777"/>
    </source>
</evidence>
<dbReference type="OrthoDB" id="10252171at2759"/>
<dbReference type="PANTHER" id="PTHR24345">
    <property type="entry name" value="SERINE/THREONINE-PROTEIN KINASE PLK"/>
    <property type="match status" value="1"/>
</dbReference>
<keyword evidence="1" id="KW-0723">Serine/threonine-protein kinase</keyword>
<evidence type="ECO:0000256" key="2">
    <source>
        <dbReference type="ARBA" id="ARBA00022679"/>
    </source>
</evidence>
<dbReference type="AlphaFoldDB" id="A0A0C9VGQ3"/>
<dbReference type="GO" id="GO:0005524">
    <property type="term" value="F:ATP binding"/>
    <property type="evidence" value="ECO:0007669"/>
    <property type="project" value="UniProtKB-KW"/>
</dbReference>
<gene>
    <name evidence="7" type="ORF">HYDPIDRAFT_89444</name>
</gene>
<keyword evidence="8" id="KW-1185">Reference proteome</keyword>
<protein>
    <recommendedName>
        <fullName evidence="6">Protein kinase domain-containing protein</fullName>
    </recommendedName>
</protein>
<reference evidence="7 8" key="1">
    <citation type="submission" date="2014-04" db="EMBL/GenBank/DDBJ databases">
        <title>Evolutionary Origins and Diversification of the Mycorrhizal Mutualists.</title>
        <authorList>
            <consortium name="DOE Joint Genome Institute"/>
            <consortium name="Mycorrhizal Genomics Consortium"/>
            <person name="Kohler A."/>
            <person name="Kuo A."/>
            <person name="Nagy L.G."/>
            <person name="Floudas D."/>
            <person name="Copeland A."/>
            <person name="Barry K.W."/>
            <person name="Cichocki N."/>
            <person name="Veneault-Fourrey C."/>
            <person name="LaButti K."/>
            <person name="Lindquist E.A."/>
            <person name="Lipzen A."/>
            <person name="Lundell T."/>
            <person name="Morin E."/>
            <person name="Murat C."/>
            <person name="Riley R."/>
            <person name="Ohm R."/>
            <person name="Sun H."/>
            <person name="Tunlid A."/>
            <person name="Henrissat B."/>
            <person name="Grigoriev I.V."/>
            <person name="Hibbett D.S."/>
            <person name="Martin F."/>
        </authorList>
    </citation>
    <scope>NUCLEOTIDE SEQUENCE [LARGE SCALE GENOMIC DNA]</scope>
    <source>
        <strain evidence="7 8">MD-312</strain>
    </source>
</reference>
<dbReference type="PROSITE" id="PS50011">
    <property type="entry name" value="PROTEIN_KINASE_DOM"/>
    <property type="match status" value="1"/>
</dbReference>
<feature type="domain" description="Protein kinase" evidence="6">
    <location>
        <begin position="1"/>
        <end position="211"/>
    </location>
</feature>
<keyword evidence="2" id="KW-0808">Transferase</keyword>
<keyword evidence="4" id="KW-0418">Kinase</keyword>
<evidence type="ECO:0000256" key="5">
    <source>
        <dbReference type="ARBA" id="ARBA00022840"/>
    </source>
</evidence>
<dbReference type="Pfam" id="PF00069">
    <property type="entry name" value="Pkinase"/>
    <property type="match status" value="1"/>
</dbReference>